<dbReference type="Pfam" id="PF22528">
    <property type="entry name" value="PRMT_C"/>
    <property type="match status" value="1"/>
</dbReference>
<dbReference type="AlphaFoldDB" id="A0A836YHY2"/>
<evidence type="ECO:0000256" key="2">
    <source>
        <dbReference type="ARBA" id="ARBA00022679"/>
    </source>
</evidence>
<gene>
    <name evidence="7" type="ORF">JKF63_07747</name>
</gene>
<dbReference type="SUPFAM" id="SSF53335">
    <property type="entry name" value="S-adenosyl-L-methionine-dependent methyltransferases"/>
    <property type="match status" value="1"/>
</dbReference>
<dbReference type="Gene3D" id="3.40.50.150">
    <property type="entry name" value="Vaccinia Virus protein VP39"/>
    <property type="match status" value="1"/>
</dbReference>
<sequence length="407" mass="44633">MPVKKNSQTATASKPKPKESRSANASKVVLTESLLATDAEKHATSKSLYGDSAARISSNISTIHDQNRLRAYEVIFRNVRGKTLLHLGCGMGLYTMLAARGMAKMVIGIDSSAIVDAARVVAEQNGLKNIRFIRGRLCEVLHQLPPDMKFDYVLCEWMGPLLLNERVLTDALYARDHLLTESGALCPNRSSLHVAAVSDYSFRLDTEDFWSNVYGFKMEPMKELVRQEVEMCSIPANNIVSAPCLAHTVHMDTLEGLTAEETETYEKLASQAAANHNCEKENPVEHRWVPATVAQKGFKASFTLHATCNTTVHYLTFYLDAAFTSKTNPGANFVLAVRPGSDSAWTEVSVGLREPLPVNAGEKIRGTVFISTPADKGGKTTVVEVTAKTEGQVAAIETSGTYYYQSY</sequence>
<keyword evidence="1" id="KW-0489">Methyltransferase</keyword>
<comment type="caution">
    <text evidence="7">The sequence shown here is derived from an EMBL/GenBank/DDBJ whole genome shotgun (WGS) entry which is preliminary data.</text>
</comment>
<dbReference type="Gene3D" id="2.70.160.11">
    <property type="entry name" value="Hnrnp arginine n-methyltransferase1"/>
    <property type="match status" value="1"/>
</dbReference>
<evidence type="ECO:0000313" key="7">
    <source>
        <dbReference type="EMBL" id="KAG5511922.1"/>
    </source>
</evidence>
<dbReference type="InterPro" id="IPR029063">
    <property type="entry name" value="SAM-dependent_MTases_sf"/>
</dbReference>
<keyword evidence="2" id="KW-0808">Transferase</keyword>
<dbReference type="InterPro" id="IPR025714">
    <property type="entry name" value="Methyltranfer_dom"/>
</dbReference>
<dbReference type="PANTHER" id="PTHR11006">
    <property type="entry name" value="PROTEIN ARGININE N-METHYLTRANSFERASE"/>
    <property type="match status" value="1"/>
</dbReference>
<evidence type="ECO:0000259" key="6">
    <source>
        <dbReference type="Pfam" id="PF22528"/>
    </source>
</evidence>
<evidence type="ECO:0000256" key="4">
    <source>
        <dbReference type="SAM" id="MobiDB-lite"/>
    </source>
</evidence>
<feature type="region of interest" description="Disordered" evidence="4">
    <location>
        <begin position="1"/>
        <end position="26"/>
    </location>
</feature>
<dbReference type="EMBL" id="JAFJZO010000003">
    <property type="protein sequence ID" value="KAG5511922.1"/>
    <property type="molecule type" value="Genomic_DNA"/>
</dbReference>
<protein>
    <recommendedName>
        <fullName evidence="9">Arginine N-methyltransferase</fullName>
    </recommendedName>
</protein>
<dbReference type="PANTHER" id="PTHR11006:SF118">
    <property type="entry name" value="N-METHYLTRANSFERASE, PUTATIVE-RELATED"/>
    <property type="match status" value="1"/>
</dbReference>
<dbReference type="InterPro" id="IPR055135">
    <property type="entry name" value="PRMT_dom"/>
</dbReference>
<dbReference type="GO" id="GO:0005634">
    <property type="term" value="C:nucleus"/>
    <property type="evidence" value="ECO:0007669"/>
    <property type="project" value="TreeGrafter"/>
</dbReference>
<dbReference type="RefSeq" id="XP_067759878.1">
    <property type="nucleotide sequence ID" value="XM_067903678.1"/>
</dbReference>
<keyword evidence="8" id="KW-1185">Reference proteome</keyword>
<feature type="domain" description="Methyltransferase" evidence="5">
    <location>
        <begin position="80"/>
        <end position="156"/>
    </location>
</feature>
<dbReference type="CDD" id="cd02440">
    <property type="entry name" value="AdoMet_MTases"/>
    <property type="match status" value="1"/>
</dbReference>
<dbReference type="GO" id="GO:0042054">
    <property type="term" value="F:histone methyltransferase activity"/>
    <property type="evidence" value="ECO:0007669"/>
    <property type="project" value="TreeGrafter"/>
</dbReference>
<feature type="domain" description="Protein arginine N-methyltransferase" evidence="6">
    <location>
        <begin position="189"/>
        <end position="372"/>
    </location>
</feature>
<dbReference type="InterPro" id="IPR025799">
    <property type="entry name" value="Arg_MeTrfase"/>
</dbReference>
<dbReference type="KEGG" id="phet:94293755"/>
<organism evidence="7 8">
    <name type="scientific">Porcisia hertigi</name>
    <dbReference type="NCBI Taxonomy" id="2761500"/>
    <lineage>
        <taxon>Eukaryota</taxon>
        <taxon>Discoba</taxon>
        <taxon>Euglenozoa</taxon>
        <taxon>Kinetoplastea</taxon>
        <taxon>Metakinetoplastina</taxon>
        <taxon>Trypanosomatida</taxon>
        <taxon>Trypanosomatidae</taxon>
        <taxon>Leishmaniinae</taxon>
        <taxon>Porcisia</taxon>
    </lineage>
</organism>
<dbReference type="GeneID" id="94293755"/>
<reference evidence="7 8" key="1">
    <citation type="submission" date="2021-02" db="EMBL/GenBank/DDBJ databases">
        <title>Porcisia hertigi Genome sequencing and assembly.</title>
        <authorList>
            <person name="Almutairi H."/>
            <person name="Gatherer D."/>
        </authorList>
    </citation>
    <scope>NUCLEOTIDE SEQUENCE [LARGE SCALE GENOMIC DNA]</scope>
    <source>
        <strain evidence="7 8">C119</strain>
    </source>
</reference>
<evidence type="ECO:0008006" key="9">
    <source>
        <dbReference type="Google" id="ProtNLM"/>
    </source>
</evidence>
<evidence type="ECO:0000256" key="1">
    <source>
        <dbReference type="ARBA" id="ARBA00022603"/>
    </source>
</evidence>
<dbReference type="OrthoDB" id="7848332at2759"/>
<dbReference type="Proteomes" id="UP000674318">
    <property type="component" value="Chromosome 3"/>
</dbReference>
<accession>A0A836YHY2</accession>
<dbReference type="GO" id="GO:0032259">
    <property type="term" value="P:methylation"/>
    <property type="evidence" value="ECO:0007669"/>
    <property type="project" value="UniProtKB-KW"/>
</dbReference>
<dbReference type="GO" id="GO:0016274">
    <property type="term" value="F:protein-arginine N-methyltransferase activity"/>
    <property type="evidence" value="ECO:0007669"/>
    <property type="project" value="InterPro"/>
</dbReference>
<keyword evidence="3" id="KW-0949">S-adenosyl-L-methionine</keyword>
<proteinExistence type="predicted"/>
<name>A0A836YHY2_9TRYP</name>
<dbReference type="FunFam" id="3.40.50.150:FF:000434">
    <property type="entry name" value="Arginine N-methyltransferase"/>
    <property type="match status" value="1"/>
</dbReference>
<evidence type="ECO:0000313" key="8">
    <source>
        <dbReference type="Proteomes" id="UP000674318"/>
    </source>
</evidence>
<dbReference type="Pfam" id="PF13847">
    <property type="entry name" value="Methyltransf_31"/>
    <property type="match status" value="1"/>
</dbReference>
<feature type="compositionally biased region" description="Polar residues" evidence="4">
    <location>
        <begin position="1"/>
        <end position="12"/>
    </location>
</feature>
<evidence type="ECO:0000259" key="5">
    <source>
        <dbReference type="Pfam" id="PF13847"/>
    </source>
</evidence>
<evidence type="ECO:0000256" key="3">
    <source>
        <dbReference type="ARBA" id="ARBA00022691"/>
    </source>
</evidence>